<evidence type="ECO:0000256" key="1">
    <source>
        <dbReference type="SAM" id="Phobius"/>
    </source>
</evidence>
<keyword evidence="3" id="KW-1185">Reference proteome</keyword>
<keyword evidence="1" id="KW-1133">Transmembrane helix</keyword>
<keyword evidence="1" id="KW-0812">Transmembrane</keyword>
<gene>
    <name evidence="2" type="ORF">AAF712_003835</name>
</gene>
<keyword evidence="1" id="KW-0472">Membrane</keyword>
<dbReference type="Proteomes" id="UP001437256">
    <property type="component" value="Unassembled WGS sequence"/>
</dbReference>
<protein>
    <submittedName>
        <fullName evidence="2">Uncharacterized protein</fullName>
    </submittedName>
</protein>
<proteinExistence type="predicted"/>
<reference evidence="2 3" key="1">
    <citation type="submission" date="2024-05" db="EMBL/GenBank/DDBJ databases">
        <title>A draft genome resource for the thread blight pathogen Marasmius tenuissimus strain MS-2.</title>
        <authorList>
            <person name="Yulfo-Soto G.E."/>
            <person name="Baruah I.K."/>
            <person name="Amoako-Attah I."/>
            <person name="Bukari Y."/>
            <person name="Meinhardt L.W."/>
            <person name="Bailey B.A."/>
            <person name="Cohen S.P."/>
        </authorList>
    </citation>
    <scope>NUCLEOTIDE SEQUENCE [LARGE SCALE GENOMIC DNA]</scope>
    <source>
        <strain evidence="2 3">MS-2</strain>
    </source>
</reference>
<accession>A0ABR3A760</accession>
<feature type="transmembrane region" description="Helical" evidence="1">
    <location>
        <begin position="133"/>
        <end position="154"/>
    </location>
</feature>
<feature type="transmembrane region" description="Helical" evidence="1">
    <location>
        <begin position="73"/>
        <end position="96"/>
    </location>
</feature>
<organism evidence="2 3">
    <name type="scientific">Marasmius tenuissimus</name>
    <dbReference type="NCBI Taxonomy" id="585030"/>
    <lineage>
        <taxon>Eukaryota</taxon>
        <taxon>Fungi</taxon>
        <taxon>Dikarya</taxon>
        <taxon>Basidiomycota</taxon>
        <taxon>Agaricomycotina</taxon>
        <taxon>Agaricomycetes</taxon>
        <taxon>Agaricomycetidae</taxon>
        <taxon>Agaricales</taxon>
        <taxon>Marasmiineae</taxon>
        <taxon>Marasmiaceae</taxon>
        <taxon>Marasmius</taxon>
    </lineage>
</organism>
<evidence type="ECO:0000313" key="2">
    <source>
        <dbReference type="EMBL" id="KAL0069149.1"/>
    </source>
</evidence>
<evidence type="ECO:0000313" key="3">
    <source>
        <dbReference type="Proteomes" id="UP001437256"/>
    </source>
</evidence>
<name>A0ABR3A760_9AGAR</name>
<sequence>MSGTNLSALEIATQIPLPPSTESLAIAANSTETPQSSRRVPETFLVGTEDDAYGNDRRANESSLPPVDRGTKAWTFALRILGIAIAAVLVSSLPFVNGRLPDLRNRVRGPGPRGLATRNTSIRERDWLKNTTFWVLVTANTFQGFGYFVPILWLPSE</sequence>
<dbReference type="EMBL" id="JBBXMP010000014">
    <property type="protein sequence ID" value="KAL0069149.1"/>
    <property type="molecule type" value="Genomic_DNA"/>
</dbReference>
<comment type="caution">
    <text evidence="2">The sequence shown here is derived from an EMBL/GenBank/DDBJ whole genome shotgun (WGS) entry which is preliminary data.</text>
</comment>